<dbReference type="InterPro" id="IPR032808">
    <property type="entry name" value="DoxX"/>
</dbReference>
<dbReference type="PANTHER" id="PTHR39157">
    <property type="entry name" value="INTEGRAL MEMBRANE PROTEIN-RELATED"/>
    <property type="match status" value="1"/>
</dbReference>
<evidence type="ECO:0000313" key="7">
    <source>
        <dbReference type="Proteomes" id="UP001333102"/>
    </source>
</evidence>
<dbReference type="Proteomes" id="UP001333102">
    <property type="component" value="Chromosome"/>
</dbReference>
<keyword evidence="3 5" id="KW-1133">Transmembrane helix</keyword>
<dbReference type="PANTHER" id="PTHR39157:SF1">
    <property type="entry name" value="DOXX FAMILY PROTEIN"/>
    <property type="match status" value="1"/>
</dbReference>
<protein>
    <submittedName>
        <fullName evidence="6">DoxX family membrane protein</fullName>
    </submittedName>
</protein>
<name>A0ABZ1BNU1_9FIRM</name>
<sequence>MQTLWRVVFGLLRIWLGFQWLEAGLGKVTNPAWVGENAGVAITGFFKGAIAKAVGDHPAVQPWYGAFLQNVALPNATLFSYLVAFGEVLVGLGLIFGVLTTVAALAGAFMNLNFMLAGTTSTNPILYTAAIVILLAGARATYFGLDTYLMPLLRRYLDQLRGRERQATTAA</sequence>
<gene>
    <name evidence="6" type="ORF">VLY81_12495</name>
</gene>
<keyword evidence="7" id="KW-1185">Reference proteome</keyword>
<dbReference type="Pfam" id="PF07681">
    <property type="entry name" value="DoxX"/>
    <property type="match status" value="1"/>
</dbReference>
<proteinExistence type="predicted"/>
<evidence type="ECO:0000256" key="3">
    <source>
        <dbReference type="ARBA" id="ARBA00022989"/>
    </source>
</evidence>
<dbReference type="RefSeq" id="WP_324668529.1">
    <property type="nucleotide sequence ID" value="NZ_CP141614.1"/>
</dbReference>
<evidence type="ECO:0000313" key="6">
    <source>
        <dbReference type="EMBL" id="WRP14226.1"/>
    </source>
</evidence>
<keyword evidence="2 5" id="KW-0812">Transmembrane</keyword>
<accession>A0ABZ1BNU1</accession>
<evidence type="ECO:0000256" key="1">
    <source>
        <dbReference type="ARBA" id="ARBA00004141"/>
    </source>
</evidence>
<feature type="transmembrane region" description="Helical" evidence="5">
    <location>
        <begin position="78"/>
        <end position="105"/>
    </location>
</feature>
<reference evidence="7" key="1">
    <citation type="submission" date="2023-12" db="EMBL/GenBank/DDBJ databases">
        <title>Novel isolates from deep terrestrial aquifers shed light on the physiology and ecology of the class Limnochordia.</title>
        <authorList>
            <person name="Karnachuk O.V."/>
            <person name="Lukina A.P."/>
            <person name="Avakyan M.R."/>
            <person name="Kadnikov V."/>
            <person name="Begmatov S."/>
            <person name="Beletsky A.V."/>
            <person name="Mardanov A.V."/>
            <person name="Ravin N.V."/>
        </authorList>
    </citation>
    <scope>NUCLEOTIDE SEQUENCE [LARGE SCALE GENOMIC DNA]</scope>
    <source>
        <strain evidence="7">LN</strain>
    </source>
</reference>
<dbReference type="EMBL" id="CP141614">
    <property type="protein sequence ID" value="WRP14226.1"/>
    <property type="molecule type" value="Genomic_DNA"/>
</dbReference>
<evidence type="ECO:0000256" key="5">
    <source>
        <dbReference type="SAM" id="Phobius"/>
    </source>
</evidence>
<evidence type="ECO:0000256" key="2">
    <source>
        <dbReference type="ARBA" id="ARBA00022692"/>
    </source>
</evidence>
<feature type="transmembrane region" description="Helical" evidence="5">
    <location>
        <begin position="125"/>
        <end position="145"/>
    </location>
</feature>
<keyword evidence="4 5" id="KW-0472">Membrane</keyword>
<organism evidence="6 7">
    <name type="scientific">Geochorda subterranea</name>
    <dbReference type="NCBI Taxonomy" id="3109564"/>
    <lineage>
        <taxon>Bacteria</taxon>
        <taxon>Bacillati</taxon>
        <taxon>Bacillota</taxon>
        <taxon>Limnochordia</taxon>
        <taxon>Limnochordales</taxon>
        <taxon>Geochordaceae</taxon>
        <taxon>Geochorda</taxon>
    </lineage>
</organism>
<comment type="subcellular location">
    <subcellularLocation>
        <location evidence="1">Membrane</location>
        <topology evidence="1">Multi-pass membrane protein</topology>
    </subcellularLocation>
</comment>
<evidence type="ECO:0000256" key="4">
    <source>
        <dbReference type="ARBA" id="ARBA00023136"/>
    </source>
</evidence>